<evidence type="ECO:0000313" key="1">
    <source>
        <dbReference type="EMBL" id="PVX29553.1"/>
    </source>
</evidence>
<dbReference type="RefSeq" id="WP_116468988.1">
    <property type="nucleotide sequence ID" value="NZ_QENQ01000001.1"/>
</dbReference>
<dbReference type="EMBL" id="QENQ01000001">
    <property type="protein sequence ID" value="PVX29553.1"/>
    <property type="molecule type" value="Genomic_DNA"/>
</dbReference>
<dbReference type="Pfam" id="PF11316">
    <property type="entry name" value="Rhamno_transf"/>
    <property type="match status" value="1"/>
</dbReference>
<comment type="caution">
    <text evidence="1">The sequence shown here is derived from an EMBL/GenBank/DDBJ whole genome shotgun (WGS) entry which is preliminary data.</text>
</comment>
<reference evidence="1 2" key="1">
    <citation type="submission" date="2018-05" db="EMBL/GenBank/DDBJ databases">
        <title>Description of Sphingomonas pokkalii sp nov, isolated from the rhizosphere of saline tolerant pokkali rice and its draft genome analysis.</title>
        <authorList>
            <person name="Menon R."/>
            <person name="Kumari S."/>
            <person name="Rameshkumar N."/>
        </authorList>
    </citation>
    <scope>NUCLEOTIDE SEQUENCE [LARGE SCALE GENOMIC DNA]</scope>
    <source>
        <strain evidence="1 2">L3B27</strain>
    </source>
</reference>
<evidence type="ECO:0008006" key="3">
    <source>
        <dbReference type="Google" id="ProtNLM"/>
    </source>
</evidence>
<keyword evidence="2" id="KW-1185">Reference proteome</keyword>
<gene>
    <name evidence="1" type="ORF">DD559_09680</name>
</gene>
<protein>
    <recommendedName>
        <fullName evidence="3">Rhamnosyl transferase</fullName>
    </recommendedName>
</protein>
<organism evidence="1 2">
    <name type="scientific">Sphingomonas pokkalii</name>
    <dbReference type="NCBI Taxonomy" id="2175090"/>
    <lineage>
        <taxon>Bacteria</taxon>
        <taxon>Pseudomonadati</taxon>
        <taxon>Pseudomonadota</taxon>
        <taxon>Alphaproteobacteria</taxon>
        <taxon>Sphingomonadales</taxon>
        <taxon>Sphingomonadaceae</taxon>
        <taxon>Sphingomonas</taxon>
    </lineage>
</organism>
<dbReference type="Proteomes" id="UP000245890">
    <property type="component" value="Unassembled WGS sequence"/>
</dbReference>
<dbReference type="AlphaFoldDB" id="A0A2U0SDV1"/>
<accession>A0A2U0SDV1</accession>
<proteinExistence type="predicted"/>
<evidence type="ECO:0000313" key="2">
    <source>
        <dbReference type="Proteomes" id="UP000245890"/>
    </source>
</evidence>
<dbReference type="OrthoDB" id="9771846at2"/>
<name>A0A2U0SDV1_9SPHN</name>
<dbReference type="InterPro" id="IPR021466">
    <property type="entry name" value="Put_rhamnosyl_transferase"/>
</dbReference>
<sequence length="271" mass="30589">MLHVILTRFNIASPGREVAIRNSPGWLDRRFGLFEQFCLPSIAGQTERNFHWLIYFDKDTPAEFKERIERDRQIFNFTPLYVAMFDKARIAEDVRALAAPGETLIVTTRLDNDDALSADFVARVQAAAPGATAQTVLNFTHGIAMRKGRLYTASDHSNPFTSLVERDLAKVETIWAKSHHELGDKWKIVQVPSPPLWLQVVHGENVTNRIKGKLVADTDVIDSFKIRSDVAAERVGAAGVFWDHGVVSPLRVLRELGIKIIKPIVVRIRDR</sequence>